<evidence type="ECO:0000259" key="5">
    <source>
        <dbReference type="PROSITE" id="PS50937"/>
    </source>
</evidence>
<feature type="domain" description="HTH merR-type" evidence="5">
    <location>
        <begin position="37"/>
        <end position="90"/>
    </location>
</feature>
<dbReference type="PANTHER" id="PTHR30204">
    <property type="entry name" value="REDOX-CYCLING DRUG-SENSING TRANSCRIPTIONAL ACTIVATOR SOXR"/>
    <property type="match status" value="1"/>
</dbReference>
<accession>A0A5R9G762</accession>
<feature type="domain" description="HTH merR-type" evidence="5">
    <location>
        <begin position="155"/>
        <end position="224"/>
    </location>
</feature>
<evidence type="ECO:0000313" key="7">
    <source>
        <dbReference type="Proteomes" id="UP000309676"/>
    </source>
</evidence>
<dbReference type="SMART" id="SM00422">
    <property type="entry name" value="HTH_MERR"/>
    <property type="match status" value="2"/>
</dbReference>
<keyword evidence="2" id="KW-0805">Transcription regulation</keyword>
<gene>
    <name evidence="6" type="ORF">FE782_13680</name>
</gene>
<dbReference type="InterPro" id="IPR047057">
    <property type="entry name" value="MerR_fam"/>
</dbReference>
<name>A0A5R9G762_9BACL</name>
<evidence type="ECO:0000313" key="6">
    <source>
        <dbReference type="EMBL" id="TLS51551.1"/>
    </source>
</evidence>
<keyword evidence="3" id="KW-0238">DNA-binding</keyword>
<sequence length="277" mass="32125">MFDRTLYKRTEDWLNRVRRERSDERKKRLAEGGNRLKYRPIDIARRLGISTSALRHYEDWGLVPPVARGANGYRIYTEEHLAYFECVRAMSAGFGMALTSDALKRVRSGDFDAALWIVNDALSELQQEKRMAEQTIRALETIEPAELESKGKRKWMTIGEVSKLTAQPASAIRHWEKMGLIDPPRNEENGYRLYGPAEVRHIRIIAPLRTSVWSLETIQRVVRELDRNDLEQARRVARDALRYLHDSLRRRIRGIRHLDLLVELAEGGPAAPRRPTC</sequence>
<dbReference type="Proteomes" id="UP000309676">
    <property type="component" value="Unassembled WGS sequence"/>
</dbReference>
<dbReference type="PANTHER" id="PTHR30204:SF69">
    <property type="entry name" value="MERR-FAMILY TRANSCRIPTIONAL REGULATOR"/>
    <property type="match status" value="1"/>
</dbReference>
<dbReference type="AlphaFoldDB" id="A0A5R9G762"/>
<evidence type="ECO:0000256" key="4">
    <source>
        <dbReference type="ARBA" id="ARBA00023163"/>
    </source>
</evidence>
<keyword evidence="1" id="KW-0678">Repressor</keyword>
<protein>
    <submittedName>
        <fullName evidence="6">MerR family transcriptional regulator</fullName>
    </submittedName>
</protein>
<evidence type="ECO:0000256" key="2">
    <source>
        <dbReference type="ARBA" id="ARBA00023015"/>
    </source>
</evidence>
<dbReference type="PROSITE" id="PS50937">
    <property type="entry name" value="HTH_MERR_2"/>
    <property type="match status" value="2"/>
</dbReference>
<proteinExistence type="predicted"/>
<reference evidence="6 7" key="1">
    <citation type="submission" date="2019-05" db="EMBL/GenBank/DDBJ databases">
        <authorList>
            <person name="Narsing Rao M.P."/>
            <person name="Li W.J."/>
        </authorList>
    </citation>
    <scope>NUCLEOTIDE SEQUENCE [LARGE SCALE GENOMIC DNA]</scope>
    <source>
        <strain evidence="6 7">SYSU_K30003</strain>
    </source>
</reference>
<dbReference type="InterPro" id="IPR009061">
    <property type="entry name" value="DNA-bd_dom_put_sf"/>
</dbReference>
<dbReference type="Pfam" id="PF13411">
    <property type="entry name" value="MerR_1"/>
    <property type="match status" value="1"/>
</dbReference>
<evidence type="ECO:0000256" key="1">
    <source>
        <dbReference type="ARBA" id="ARBA00022491"/>
    </source>
</evidence>
<dbReference type="GO" id="GO:0003700">
    <property type="term" value="F:DNA-binding transcription factor activity"/>
    <property type="evidence" value="ECO:0007669"/>
    <property type="project" value="InterPro"/>
</dbReference>
<dbReference type="Pfam" id="PF00376">
    <property type="entry name" value="MerR"/>
    <property type="match status" value="1"/>
</dbReference>
<keyword evidence="4" id="KW-0804">Transcription</keyword>
<comment type="caution">
    <text evidence="6">The sequence shown here is derived from an EMBL/GenBank/DDBJ whole genome shotgun (WGS) entry which is preliminary data.</text>
</comment>
<dbReference type="Gene3D" id="1.10.1660.10">
    <property type="match status" value="2"/>
</dbReference>
<organism evidence="6 7">
    <name type="scientific">Paenibacillus antri</name>
    <dbReference type="NCBI Taxonomy" id="2582848"/>
    <lineage>
        <taxon>Bacteria</taxon>
        <taxon>Bacillati</taxon>
        <taxon>Bacillota</taxon>
        <taxon>Bacilli</taxon>
        <taxon>Bacillales</taxon>
        <taxon>Paenibacillaceae</taxon>
        <taxon>Paenibacillus</taxon>
    </lineage>
</organism>
<dbReference type="SUPFAM" id="SSF46955">
    <property type="entry name" value="Putative DNA-binding domain"/>
    <property type="match status" value="2"/>
</dbReference>
<keyword evidence="7" id="KW-1185">Reference proteome</keyword>
<evidence type="ECO:0000256" key="3">
    <source>
        <dbReference type="ARBA" id="ARBA00023125"/>
    </source>
</evidence>
<dbReference type="GO" id="GO:0003677">
    <property type="term" value="F:DNA binding"/>
    <property type="evidence" value="ECO:0007669"/>
    <property type="project" value="UniProtKB-KW"/>
</dbReference>
<dbReference type="EMBL" id="VCIW01000008">
    <property type="protein sequence ID" value="TLS51551.1"/>
    <property type="molecule type" value="Genomic_DNA"/>
</dbReference>
<dbReference type="InterPro" id="IPR000551">
    <property type="entry name" value="MerR-type_HTH_dom"/>
</dbReference>